<dbReference type="KEGG" id="csal:NBC122_02868"/>
<name>A0A4P6ZJ21_9FLAO</name>
<reference evidence="1 2" key="1">
    <citation type="submission" date="2019-03" db="EMBL/GenBank/DDBJ databases">
        <authorList>
            <person name="Kim H."/>
            <person name="Yu S.-M."/>
        </authorList>
    </citation>
    <scope>NUCLEOTIDE SEQUENCE [LARGE SCALE GENOMIC DNA]</scope>
    <source>
        <strain evidence="1 2">NBC122</strain>
    </source>
</reference>
<keyword evidence="2" id="KW-1185">Reference proteome</keyword>
<dbReference type="EMBL" id="CP037954">
    <property type="protein sequence ID" value="QBO59668.1"/>
    <property type="molecule type" value="Genomic_DNA"/>
</dbReference>
<dbReference type="Proteomes" id="UP000294419">
    <property type="component" value="Chromosome"/>
</dbReference>
<evidence type="ECO:0000313" key="2">
    <source>
        <dbReference type="Proteomes" id="UP000294419"/>
    </source>
</evidence>
<dbReference type="AlphaFoldDB" id="A0A4P6ZJ21"/>
<protein>
    <submittedName>
        <fullName evidence="1">Uncharacterized protein</fullName>
    </submittedName>
</protein>
<sequence>MTVCIDKSLFKWAHKKKFSFSPTLKGGKFLKNSSKLHPLGIGEINFDEF</sequence>
<evidence type="ECO:0000313" key="1">
    <source>
        <dbReference type="EMBL" id="QBO59668.1"/>
    </source>
</evidence>
<gene>
    <name evidence="1" type="ORF">NBC122_02868</name>
</gene>
<accession>A0A4P6ZJ21</accession>
<organism evidence="1 2">
    <name type="scientific">Chryseobacterium salivictor</name>
    <dbReference type="NCBI Taxonomy" id="2547600"/>
    <lineage>
        <taxon>Bacteria</taxon>
        <taxon>Pseudomonadati</taxon>
        <taxon>Bacteroidota</taxon>
        <taxon>Flavobacteriia</taxon>
        <taxon>Flavobacteriales</taxon>
        <taxon>Weeksellaceae</taxon>
        <taxon>Chryseobacterium group</taxon>
        <taxon>Chryseobacterium</taxon>
    </lineage>
</organism>
<proteinExistence type="predicted"/>